<gene>
    <name evidence="2" type="ORF">CVT24_004548</name>
</gene>
<accession>A0A409W1C9</accession>
<evidence type="ECO:0000256" key="1">
    <source>
        <dbReference type="SAM" id="MobiDB-lite"/>
    </source>
</evidence>
<protein>
    <submittedName>
        <fullName evidence="2">Uncharacterized protein</fullName>
    </submittedName>
</protein>
<evidence type="ECO:0000313" key="2">
    <source>
        <dbReference type="EMBL" id="PPQ72329.1"/>
    </source>
</evidence>
<comment type="caution">
    <text evidence="2">The sequence shown here is derived from an EMBL/GenBank/DDBJ whole genome shotgun (WGS) entry which is preliminary data.</text>
</comment>
<dbReference type="Proteomes" id="UP000284842">
    <property type="component" value="Unassembled WGS sequence"/>
</dbReference>
<dbReference type="EMBL" id="NHTK01005875">
    <property type="protein sequence ID" value="PPQ72329.1"/>
    <property type="molecule type" value="Genomic_DNA"/>
</dbReference>
<reference evidence="2 3" key="1">
    <citation type="journal article" date="2018" name="Evol. Lett.">
        <title>Horizontal gene cluster transfer increased hallucinogenic mushroom diversity.</title>
        <authorList>
            <person name="Reynolds H.T."/>
            <person name="Vijayakumar V."/>
            <person name="Gluck-Thaler E."/>
            <person name="Korotkin H.B."/>
            <person name="Matheny P.B."/>
            <person name="Slot J.C."/>
        </authorList>
    </citation>
    <scope>NUCLEOTIDE SEQUENCE [LARGE SCALE GENOMIC DNA]</scope>
    <source>
        <strain evidence="2 3">2629</strain>
    </source>
</reference>
<sequence>MSSSDAPTVLPAIPIQQLRYVRFQDWFTHSEQQAAIDEVKAAAQVPNATDTQDDSDLETIYFGHSSFLKQFAVLNGALAIEDEEWDNVDDKNDWVPRFETIVENVPKEMAQAFRRGYWNLVPQNVDIINMVTQKLKYAHDHEPEKIDWPEELSPRNKYEYWLVFDPLECTYLKPDGTICAPLSTTVTASVHPIYSILSTMRQFDKWRGTNYLDIFASESLELQRCRKVRNQILAFRMAIMKSYDFFTYNSDGTFPVWQEAPIEEDPGVVKQTPKTTEGAPASAYIDRSDPNRYTPPLMECDD</sequence>
<proteinExistence type="predicted"/>
<dbReference type="InParanoid" id="A0A409W1C9"/>
<organism evidence="2 3">
    <name type="scientific">Panaeolus cyanescens</name>
    <dbReference type="NCBI Taxonomy" id="181874"/>
    <lineage>
        <taxon>Eukaryota</taxon>
        <taxon>Fungi</taxon>
        <taxon>Dikarya</taxon>
        <taxon>Basidiomycota</taxon>
        <taxon>Agaricomycotina</taxon>
        <taxon>Agaricomycetes</taxon>
        <taxon>Agaricomycetidae</taxon>
        <taxon>Agaricales</taxon>
        <taxon>Agaricineae</taxon>
        <taxon>Galeropsidaceae</taxon>
        <taxon>Panaeolus</taxon>
    </lineage>
</organism>
<name>A0A409W1C9_9AGAR</name>
<dbReference type="OrthoDB" id="3126252at2759"/>
<feature type="region of interest" description="Disordered" evidence="1">
    <location>
        <begin position="265"/>
        <end position="302"/>
    </location>
</feature>
<evidence type="ECO:0000313" key="3">
    <source>
        <dbReference type="Proteomes" id="UP000284842"/>
    </source>
</evidence>
<dbReference type="AlphaFoldDB" id="A0A409W1C9"/>
<keyword evidence="3" id="KW-1185">Reference proteome</keyword>